<dbReference type="GO" id="GO:0004088">
    <property type="term" value="F:carbamoyl-phosphate synthase (glutamine-hydrolyzing) activity"/>
    <property type="evidence" value="ECO:0007669"/>
    <property type="project" value="TreeGrafter"/>
</dbReference>
<dbReference type="PANTHER" id="PTHR11405">
    <property type="entry name" value="CARBAMOYLTRANSFERASE FAMILY MEMBER"/>
    <property type="match status" value="1"/>
</dbReference>
<feature type="non-terminal residue" evidence="5">
    <location>
        <position position="115"/>
    </location>
</feature>
<dbReference type="GO" id="GO:0006541">
    <property type="term" value="P:glutamine metabolic process"/>
    <property type="evidence" value="ECO:0007669"/>
    <property type="project" value="TreeGrafter"/>
</dbReference>
<reference evidence="5" key="1">
    <citation type="submission" date="2018-05" db="EMBL/GenBank/DDBJ databases">
        <authorList>
            <person name="Lanie J.A."/>
            <person name="Ng W.-L."/>
            <person name="Kazmierczak K.M."/>
            <person name="Andrzejewski T.M."/>
            <person name="Davidsen T.M."/>
            <person name="Wayne K.J."/>
            <person name="Tettelin H."/>
            <person name="Glass J.I."/>
            <person name="Rusch D."/>
            <person name="Podicherti R."/>
            <person name="Tsui H.-C.T."/>
            <person name="Winkler M.E."/>
        </authorList>
    </citation>
    <scope>NUCLEOTIDE SEQUENCE</scope>
</reference>
<evidence type="ECO:0000256" key="1">
    <source>
        <dbReference type="ARBA" id="ARBA00022598"/>
    </source>
</evidence>
<evidence type="ECO:0000256" key="3">
    <source>
        <dbReference type="ARBA" id="ARBA00022840"/>
    </source>
</evidence>
<gene>
    <name evidence="5" type="ORF">METZ01_LOCUS272620</name>
</gene>
<protein>
    <recommendedName>
        <fullName evidence="4">MGS-like domain-containing protein</fullName>
    </recommendedName>
</protein>
<dbReference type="InterPro" id="IPR036914">
    <property type="entry name" value="MGS-like_dom_sf"/>
</dbReference>
<dbReference type="PANTHER" id="PTHR11405:SF53">
    <property type="entry name" value="CARBAMOYL-PHOSPHATE SYNTHASE [AMMONIA], MITOCHONDRIAL"/>
    <property type="match status" value="1"/>
</dbReference>
<keyword evidence="1" id="KW-0436">Ligase</keyword>
<dbReference type="PROSITE" id="PS51855">
    <property type="entry name" value="MGS"/>
    <property type="match status" value="1"/>
</dbReference>
<dbReference type="Gene3D" id="3.40.50.1380">
    <property type="entry name" value="Methylglyoxal synthase-like domain"/>
    <property type="match status" value="1"/>
</dbReference>
<feature type="domain" description="MGS-like" evidence="4">
    <location>
        <begin position="25"/>
        <end position="115"/>
    </location>
</feature>
<keyword evidence="2" id="KW-0547">Nucleotide-binding</keyword>
<evidence type="ECO:0000313" key="5">
    <source>
        <dbReference type="EMBL" id="SVC19766.1"/>
    </source>
</evidence>
<evidence type="ECO:0000259" key="4">
    <source>
        <dbReference type="PROSITE" id="PS51855"/>
    </source>
</evidence>
<dbReference type="Pfam" id="PF02142">
    <property type="entry name" value="MGS"/>
    <property type="match status" value="1"/>
</dbReference>
<dbReference type="GO" id="GO:0005524">
    <property type="term" value="F:ATP binding"/>
    <property type="evidence" value="ECO:0007669"/>
    <property type="project" value="UniProtKB-KW"/>
</dbReference>
<dbReference type="EMBL" id="UINC01078568">
    <property type="protein sequence ID" value="SVC19766.1"/>
    <property type="molecule type" value="Genomic_DNA"/>
</dbReference>
<dbReference type="InterPro" id="IPR011607">
    <property type="entry name" value="MGS-like_dom"/>
</dbReference>
<organism evidence="5">
    <name type="scientific">marine metagenome</name>
    <dbReference type="NCBI Taxonomy" id="408172"/>
    <lineage>
        <taxon>unclassified sequences</taxon>
        <taxon>metagenomes</taxon>
        <taxon>ecological metagenomes</taxon>
    </lineage>
</organism>
<accession>A0A382K6V9</accession>
<proteinExistence type="predicted"/>
<dbReference type="AlphaFoldDB" id="A0A382K6V9"/>
<evidence type="ECO:0000256" key="2">
    <source>
        <dbReference type="ARBA" id="ARBA00022741"/>
    </source>
</evidence>
<keyword evidence="3" id="KW-0067">ATP-binding</keyword>
<dbReference type="GO" id="GO:0005737">
    <property type="term" value="C:cytoplasm"/>
    <property type="evidence" value="ECO:0007669"/>
    <property type="project" value="TreeGrafter"/>
</dbReference>
<name>A0A382K6V9_9ZZZZ</name>
<sequence length="115" mass="12308">MKSTGEVMGIDFEFGSAVAKALISSGLNLNRGSGVLLSVADKDKSDLRYLLEDLSKTDSKLFATEGTAKAIAEFGLRVNQIPKKIDEGHPNVLDIIENGSVGAVINTITRDRETL</sequence>
<dbReference type="SMART" id="SM00851">
    <property type="entry name" value="MGS"/>
    <property type="match status" value="1"/>
</dbReference>
<dbReference type="SUPFAM" id="SSF52335">
    <property type="entry name" value="Methylglyoxal synthase-like"/>
    <property type="match status" value="1"/>
</dbReference>